<sequence length="705" mass="79433">MRDCRHMTDITSREDYFRAAIDRAQAVIEFTTEGIIVDANENFLKAVGYTLEDIKGKHHRMFCDPEEAASAEYRSFWQKLGRGEFDAGEYRRIGNNGREIWLQATYNPIFDDTGKPVRVVKFASDITAQKQHDAEFEGKVEAINRAQAVIEFDLKGNILAANDNFLATMGYRASEVIGEHHRMFCNETYIRTAEYRNFWKELAQGEFAQGEYKRFRKDGSEVWLQATYNPILDAVGRPYKVVKFATDITTRKLTNAEFEGKVNAISHAQAVIEFDLEGHILDANANFLSAIGYRIDDIRGQHHRMFCDPADVSSDDYHHFWDELNRGKTMSGEFRRIGRNGREVWLQATYNPILDMDGRPFKVVKFATDITTRKRESAELEGRLKAIDRAQAVIEFDLKGNILAANQNFLHTMGYTLDEVLGQHHRIFCEDDHVVSTEYRDFWQKLGQGELFSGRFSRLGKFGRRVWIQGTYNPILDAMGVPYKIIKFATDITDQVKLEESIRDQAASMSSSVTGLNASINAIAENAQLTQQLAHFTREEAQRGSDTLKHSVEVMAAIRKASEDVDAIVKVIGEIANQTNLLAFNAAIEAARAGEHGLGFSVVADEVRKLAEKSSDATRQINRLLGESSRRIEEGNIVSHDARASFDKIMEGIEKTSTSVDEITHATRAQLETAEHVERSILALNAATGTTHADGGTRSASRKSV</sequence>
<dbReference type="GO" id="GO:0007165">
    <property type="term" value="P:signal transduction"/>
    <property type="evidence" value="ECO:0007669"/>
    <property type="project" value="UniProtKB-KW"/>
</dbReference>
<name>A0A2Z2H772_9GAMM</name>
<dbReference type="PROSITE" id="PS50113">
    <property type="entry name" value="PAC"/>
    <property type="match status" value="4"/>
</dbReference>
<dbReference type="SMART" id="SM00086">
    <property type="entry name" value="PAC"/>
    <property type="match status" value="4"/>
</dbReference>
<evidence type="ECO:0000256" key="1">
    <source>
        <dbReference type="ARBA" id="ARBA00023224"/>
    </source>
</evidence>
<dbReference type="InterPro" id="IPR050903">
    <property type="entry name" value="Bact_Chemotaxis_MeTrfase"/>
</dbReference>
<gene>
    <name evidence="6" type="ORF">B9G99_10895</name>
</gene>
<dbReference type="CDD" id="cd00130">
    <property type="entry name" value="PAS"/>
    <property type="match status" value="4"/>
</dbReference>
<dbReference type="SMART" id="SM00283">
    <property type="entry name" value="MA"/>
    <property type="match status" value="1"/>
</dbReference>
<feature type="domain" description="PAC" evidence="5">
    <location>
        <begin position="450"/>
        <end position="504"/>
    </location>
</feature>
<evidence type="ECO:0000256" key="2">
    <source>
        <dbReference type="PROSITE-ProRule" id="PRU00284"/>
    </source>
</evidence>
<dbReference type="AlphaFoldDB" id="A0A2Z2H772"/>
<dbReference type="PANTHER" id="PTHR24422">
    <property type="entry name" value="CHEMOTAXIS PROTEIN METHYLTRANSFERASE"/>
    <property type="match status" value="1"/>
</dbReference>
<feature type="domain" description="PAS" evidence="4">
    <location>
        <begin position="393"/>
        <end position="423"/>
    </location>
</feature>
<protein>
    <submittedName>
        <fullName evidence="6">Chemotaxis protein</fullName>
    </submittedName>
</protein>
<dbReference type="Pfam" id="PF00015">
    <property type="entry name" value="MCPsignal"/>
    <property type="match status" value="1"/>
</dbReference>
<dbReference type="PROSITE" id="PS50112">
    <property type="entry name" value="PAS"/>
    <property type="match status" value="3"/>
</dbReference>
<dbReference type="SUPFAM" id="SSF58104">
    <property type="entry name" value="Methyl-accepting chemotaxis protein (MCP) signaling domain"/>
    <property type="match status" value="1"/>
</dbReference>
<dbReference type="GO" id="GO:0016020">
    <property type="term" value="C:membrane"/>
    <property type="evidence" value="ECO:0007669"/>
    <property type="project" value="InterPro"/>
</dbReference>
<dbReference type="CDD" id="cd11386">
    <property type="entry name" value="MCP_signal"/>
    <property type="match status" value="1"/>
</dbReference>
<dbReference type="NCBIfam" id="TIGR00229">
    <property type="entry name" value="sensory_box"/>
    <property type="match status" value="4"/>
</dbReference>
<dbReference type="PANTHER" id="PTHR24422:SF10">
    <property type="entry name" value="CHEMOTAXIS PROTEIN METHYLTRANSFERASE 2"/>
    <property type="match status" value="1"/>
</dbReference>
<evidence type="ECO:0000313" key="7">
    <source>
        <dbReference type="Proteomes" id="UP000250025"/>
    </source>
</evidence>
<dbReference type="SUPFAM" id="SSF55785">
    <property type="entry name" value="PYP-like sensor domain (PAS domain)"/>
    <property type="match status" value="4"/>
</dbReference>
<dbReference type="InterPro" id="IPR000014">
    <property type="entry name" value="PAS"/>
</dbReference>
<accession>A0A2Z2H772</accession>
<keyword evidence="7" id="KW-1185">Reference proteome</keyword>
<dbReference type="KEGG" id="kus:B9G99_10895"/>
<evidence type="ECO:0000259" key="5">
    <source>
        <dbReference type="PROSITE" id="PS50113"/>
    </source>
</evidence>
<dbReference type="GO" id="GO:0006935">
    <property type="term" value="P:chemotaxis"/>
    <property type="evidence" value="ECO:0007669"/>
    <property type="project" value="InterPro"/>
</dbReference>
<feature type="domain" description="Methyl-accepting transducer" evidence="3">
    <location>
        <begin position="508"/>
        <end position="705"/>
    </location>
</feature>
<feature type="domain" description="PAC" evidence="5">
    <location>
        <begin position="208"/>
        <end position="260"/>
    </location>
</feature>
<dbReference type="Gene3D" id="3.30.450.20">
    <property type="entry name" value="PAS domain"/>
    <property type="match status" value="4"/>
</dbReference>
<evidence type="ECO:0000259" key="4">
    <source>
        <dbReference type="PROSITE" id="PS50112"/>
    </source>
</evidence>
<feature type="domain" description="PAC" evidence="5">
    <location>
        <begin position="86"/>
        <end position="138"/>
    </location>
</feature>
<dbReference type="Proteomes" id="UP000250025">
    <property type="component" value="Chromosome"/>
</dbReference>
<evidence type="ECO:0000259" key="3">
    <source>
        <dbReference type="PROSITE" id="PS50111"/>
    </source>
</evidence>
<dbReference type="PROSITE" id="PS50111">
    <property type="entry name" value="CHEMOTAXIS_TRANSDUC_2"/>
    <property type="match status" value="1"/>
</dbReference>
<dbReference type="Gene3D" id="1.10.287.950">
    <property type="entry name" value="Methyl-accepting chemotaxis protein"/>
    <property type="match status" value="1"/>
</dbReference>
<feature type="domain" description="PAC" evidence="5">
    <location>
        <begin position="330"/>
        <end position="382"/>
    </location>
</feature>
<dbReference type="InterPro" id="IPR000700">
    <property type="entry name" value="PAS-assoc_C"/>
</dbReference>
<feature type="domain" description="PAS" evidence="4">
    <location>
        <begin position="149"/>
        <end position="179"/>
    </location>
</feature>
<dbReference type="InterPro" id="IPR004089">
    <property type="entry name" value="MCPsignal_dom"/>
</dbReference>
<reference evidence="6 7" key="1">
    <citation type="journal article" date="2017" name="Int. J. Syst. Evol. Microbiol.">
        <title>Kushneria konosiri sp. nov., isolated from the Korean salt-fermented seafood Daemi-jeot.</title>
        <authorList>
            <person name="Yun J.H."/>
            <person name="Park S.K."/>
            <person name="Lee J.Y."/>
            <person name="Jung M.J."/>
            <person name="Bae J.W."/>
        </authorList>
    </citation>
    <scope>NUCLEOTIDE SEQUENCE [LARGE SCALE GENOMIC DNA]</scope>
    <source>
        <strain evidence="6 7">X49</strain>
    </source>
</reference>
<dbReference type="InterPro" id="IPR013655">
    <property type="entry name" value="PAS_fold_3"/>
</dbReference>
<dbReference type="GO" id="GO:0004888">
    <property type="term" value="F:transmembrane signaling receptor activity"/>
    <property type="evidence" value="ECO:0007669"/>
    <property type="project" value="InterPro"/>
</dbReference>
<dbReference type="Pfam" id="PF08447">
    <property type="entry name" value="PAS_3"/>
    <property type="match status" value="4"/>
</dbReference>
<dbReference type="InterPro" id="IPR035965">
    <property type="entry name" value="PAS-like_dom_sf"/>
</dbReference>
<keyword evidence="1 2" id="KW-0807">Transducer</keyword>
<organism evidence="6 7">
    <name type="scientific">Kushneria konosiri</name>
    <dbReference type="NCBI Taxonomy" id="698828"/>
    <lineage>
        <taxon>Bacteria</taxon>
        <taxon>Pseudomonadati</taxon>
        <taxon>Pseudomonadota</taxon>
        <taxon>Gammaproteobacteria</taxon>
        <taxon>Oceanospirillales</taxon>
        <taxon>Halomonadaceae</taxon>
        <taxon>Kushneria</taxon>
    </lineage>
</organism>
<feature type="domain" description="PAS" evidence="4">
    <location>
        <begin position="13"/>
        <end position="67"/>
    </location>
</feature>
<dbReference type="EMBL" id="CP021323">
    <property type="protein sequence ID" value="ARS53299.1"/>
    <property type="molecule type" value="Genomic_DNA"/>
</dbReference>
<dbReference type="OrthoDB" id="9765776at2"/>
<dbReference type="InterPro" id="IPR004090">
    <property type="entry name" value="Chemotax_Me-accpt_rcpt"/>
</dbReference>
<proteinExistence type="predicted"/>
<dbReference type="InterPro" id="IPR001610">
    <property type="entry name" value="PAC"/>
</dbReference>
<dbReference type="PRINTS" id="PR00260">
    <property type="entry name" value="CHEMTRNSDUCR"/>
</dbReference>
<dbReference type="SMART" id="SM00091">
    <property type="entry name" value="PAS"/>
    <property type="match status" value="4"/>
</dbReference>
<evidence type="ECO:0000313" key="6">
    <source>
        <dbReference type="EMBL" id="ARS53299.1"/>
    </source>
</evidence>